<protein>
    <submittedName>
        <fullName evidence="2">Carboxymuconolactone decarboxylase family protein</fullName>
    </submittedName>
</protein>
<dbReference type="OrthoDB" id="111898at2157"/>
<dbReference type="AlphaFoldDB" id="A0A842YNJ2"/>
<evidence type="ECO:0000313" key="2">
    <source>
        <dbReference type="EMBL" id="MBE2899305.1"/>
    </source>
</evidence>
<comment type="caution">
    <text evidence="2">The sequence shown here is derived from an EMBL/GenBank/DDBJ whole genome shotgun (WGS) entry which is preliminary data.</text>
</comment>
<organism evidence="2 3">
    <name type="scientific">Methanothermobacter thermautotrophicus</name>
    <name type="common">Methanobacterium thermoformicicum</name>
    <dbReference type="NCBI Taxonomy" id="145262"/>
    <lineage>
        <taxon>Archaea</taxon>
        <taxon>Methanobacteriati</taxon>
        <taxon>Methanobacteriota</taxon>
        <taxon>Methanomada group</taxon>
        <taxon>Methanobacteria</taxon>
        <taxon>Methanobacteriales</taxon>
        <taxon>Methanobacteriaceae</taxon>
        <taxon>Methanothermobacter</taxon>
    </lineage>
</organism>
<dbReference type="SUPFAM" id="SSF69118">
    <property type="entry name" value="AhpD-like"/>
    <property type="match status" value="1"/>
</dbReference>
<dbReference type="Gene3D" id="1.20.1290.10">
    <property type="entry name" value="AhpD-like"/>
    <property type="match status" value="1"/>
</dbReference>
<feature type="domain" description="Carboxymuconolactone decarboxylase-like" evidence="1">
    <location>
        <begin position="26"/>
        <end position="109"/>
    </location>
</feature>
<dbReference type="PANTHER" id="PTHR33930">
    <property type="entry name" value="ALKYL HYDROPEROXIDE REDUCTASE AHPD"/>
    <property type="match status" value="1"/>
</dbReference>
<dbReference type="PANTHER" id="PTHR33930:SF2">
    <property type="entry name" value="BLR3452 PROTEIN"/>
    <property type="match status" value="1"/>
</dbReference>
<dbReference type="EMBL" id="QKOF01000001">
    <property type="protein sequence ID" value="MBE2899305.1"/>
    <property type="molecule type" value="Genomic_DNA"/>
</dbReference>
<dbReference type="RefSeq" id="WP_192961100.1">
    <property type="nucleotide sequence ID" value="NZ_QKOF01000001.1"/>
</dbReference>
<sequence>MEEILEKIEEFFGFIPEIFKVLEDEPEVLEAYYDKMEKILSNDALPLVTKELIGVGAAAALGSEHCLKTHIKAAKRLDAGGDEILLAILIGASMAESTALSRSLRVFKEERADL</sequence>
<dbReference type="GO" id="GO:0051920">
    <property type="term" value="F:peroxiredoxin activity"/>
    <property type="evidence" value="ECO:0007669"/>
    <property type="project" value="InterPro"/>
</dbReference>
<accession>A0A842YNJ2</accession>
<dbReference type="InterPro" id="IPR003779">
    <property type="entry name" value="CMD-like"/>
</dbReference>
<gene>
    <name evidence="2" type="ORF">DNK57_00445</name>
</gene>
<reference evidence="2" key="1">
    <citation type="submission" date="2018-06" db="EMBL/GenBank/DDBJ databases">
        <title>Draft genome sequence of Methanothermobacter thermautotrophicus Strain WHS, a thermophilic, hydrogenotrophic methanogen isolated from Washburn Hot Springs in Yellowstone National Park, USA.</title>
        <authorList>
            <person name="Mckay L.J."/>
            <person name="Klingelsmith K."/>
            <person name="Inskeep W.P."/>
            <person name="Fields M.W."/>
        </authorList>
    </citation>
    <scope>NUCLEOTIDE SEQUENCE</scope>
    <source>
        <strain evidence="2">WHS</strain>
    </source>
</reference>
<name>A0A842YNJ2_METTF</name>
<dbReference type="Proteomes" id="UP000646659">
    <property type="component" value="Unassembled WGS sequence"/>
</dbReference>
<dbReference type="Pfam" id="PF02627">
    <property type="entry name" value="CMD"/>
    <property type="match status" value="1"/>
</dbReference>
<evidence type="ECO:0000313" key="3">
    <source>
        <dbReference type="Proteomes" id="UP000646659"/>
    </source>
</evidence>
<proteinExistence type="predicted"/>
<evidence type="ECO:0000259" key="1">
    <source>
        <dbReference type="Pfam" id="PF02627"/>
    </source>
</evidence>
<dbReference type="InterPro" id="IPR029032">
    <property type="entry name" value="AhpD-like"/>
</dbReference>